<proteinExistence type="predicted"/>
<evidence type="ECO:0000313" key="1">
    <source>
        <dbReference type="EMBL" id="CAH0996916.1"/>
    </source>
</evidence>
<protein>
    <recommendedName>
        <fullName evidence="3">RES domain-containing protein</fullName>
    </recommendedName>
</protein>
<reference evidence="1" key="1">
    <citation type="submission" date="2021-12" db="EMBL/GenBank/DDBJ databases">
        <authorList>
            <person name="Rodrigo-Torres L."/>
            <person name="Arahal R. D."/>
            <person name="Lucena T."/>
        </authorList>
    </citation>
    <scope>NUCLEOTIDE SEQUENCE</scope>
    <source>
        <strain evidence="1">CECT 8858</strain>
    </source>
</reference>
<dbReference type="RefSeq" id="WP_238807462.1">
    <property type="nucleotide sequence ID" value="NZ_CAKLPY010000002.1"/>
</dbReference>
<accession>A0ABN8EW38</accession>
<keyword evidence="2" id="KW-1185">Reference proteome</keyword>
<organism evidence="1 2">
    <name type="scientific">Emticicia aquatica</name>
    <dbReference type="NCBI Taxonomy" id="1681835"/>
    <lineage>
        <taxon>Bacteria</taxon>
        <taxon>Pseudomonadati</taxon>
        <taxon>Bacteroidota</taxon>
        <taxon>Cytophagia</taxon>
        <taxon>Cytophagales</taxon>
        <taxon>Leadbetterellaceae</taxon>
        <taxon>Emticicia</taxon>
    </lineage>
</organism>
<evidence type="ECO:0008006" key="3">
    <source>
        <dbReference type="Google" id="ProtNLM"/>
    </source>
</evidence>
<dbReference type="EMBL" id="CAKLPY010000002">
    <property type="protein sequence ID" value="CAH0996916.1"/>
    <property type="molecule type" value="Genomic_DNA"/>
</dbReference>
<dbReference type="Proteomes" id="UP000837932">
    <property type="component" value="Unassembled WGS sequence"/>
</dbReference>
<gene>
    <name evidence="1" type="ORF">EMA8858_03051</name>
</gene>
<name>A0ABN8EW38_9BACT</name>
<sequence>MSTLLDILKNSKLKLPLVYSNGGVDIIELLKETFDELSKEMSKEENYSIIEKGYYDQINTYSVKIIATISRWFEGNISEAKKTFDDTLKESLLKLPQKELPTKQCFYRVRTSNEHKILSRKDLFHIPFELRNKISTQRFSIPGFPCLYLGNSVYICWEELNRPNFHDIQVAKFENNSKINLYNLSYEQYNLQKLVIQNLNDEEVIKLLLAYPIIAACSIQVPQKRQFDPFKPEYLIPQIVLQTLMEQKDTGTIGIVYSSTKIYKDNSKNEGAFENFVLPVTSKVRPDGYCSDLTKLFNMTSVVVGWPVDFVSSYNTTTNECSFAVQGLDLDGVIVDYASTQFALLEKALGEKKPIPILRDFNGDSI</sequence>
<evidence type="ECO:0000313" key="2">
    <source>
        <dbReference type="Proteomes" id="UP000837932"/>
    </source>
</evidence>
<comment type="caution">
    <text evidence="1">The sequence shown here is derived from an EMBL/GenBank/DDBJ whole genome shotgun (WGS) entry which is preliminary data.</text>
</comment>